<name>G7VB16_9CREN</name>
<reference evidence="1 2" key="1">
    <citation type="journal article" date="2012" name="J. Bacteriol.">
        <title>Complete genome sequence of strain 1860, a crenarchaeon of the genus pyrobaculum able to grow with various electron acceptors.</title>
        <authorList>
            <person name="Mardanov A.V."/>
            <person name="Gumerov V.M."/>
            <person name="Slobodkina G.B."/>
            <person name="Beletsky A.V."/>
            <person name="Bonch-Osmolovskaya E.A."/>
            <person name="Ravin N.V."/>
            <person name="Skryabin K.G."/>
        </authorList>
    </citation>
    <scope>NUCLEOTIDE SEQUENCE [LARGE SCALE GENOMIC DNA]</scope>
    <source>
        <strain evidence="1 2">1860</strain>
    </source>
</reference>
<sequence length="37" mass="4128">MGGRRLRDRGRLSEGGVYAVCEAGRLLCRHISKILNN</sequence>
<dbReference type="HOGENOM" id="CLU_3338618_0_0_2"/>
<organism evidence="1 2">
    <name type="scientific">Pyrobaculum ferrireducens</name>
    <dbReference type="NCBI Taxonomy" id="1104324"/>
    <lineage>
        <taxon>Archaea</taxon>
        <taxon>Thermoproteota</taxon>
        <taxon>Thermoprotei</taxon>
        <taxon>Thermoproteales</taxon>
        <taxon>Thermoproteaceae</taxon>
        <taxon>Pyrobaculum</taxon>
    </lineage>
</organism>
<protein>
    <submittedName>
        <fullName evidence="1">Uncharacterized protein</fullName>
    </submittedName>
</protein>
<proteinExistence type="predicted"/>
<dbReference type="EMBL" id="CP003098">
    <property type="protein sequence ID" value="AET32326.1"/>
    <property type="molecule type" value="Genomic_DNA"/>
</dbReference>
<evidence type="ECO:0000313" key="1">
    <source>
        <dbReference type="EMBL" id="AET32326.1"/>
    </source>
</evidence>
<evidence type="ECO:0000313" key="2">
    <source>
        <dbReference type="Proteomes" id="UP000005867"/>
    </source>
</evidence>
<dbReference type="AlphaFoldDB" id="G7VB16"/>
<dbReference type="STRING" id="1104324.P186_0885"/>
<dbReference type="Proteomes" id="UP000005867">
    <property type="component" value="Chromosome"/>
</dbReference>
<keyword evidence="2" id="KW-1185">Reference proteome</keyword>
<dbReference type="BioCyc" id="PSP1104324:GJSN-865-MONOMER"/>
<dbReference type="KEGG" id="pyr:P186_0885"/>
<accession>G7VB16</accession>
<gene>
    <name evidence="1" type="ORF">P186_0885</name>
</gene>